<protein>
    <submittedName>
        <fullName evidence="2">Uncharacterized protein</fullName>
    </submittedName>
</protein>
<accession>A0A382AHS2</accession>
<proteinExistence type="predicted"/>
<feature type="region of interest" description="Disordered" evidence="1">
    <location>
        <begin position="21"/>
        <end position="43"/>
    </location>
</feature>
<evidence type="ECO:0000256" key="1">
    <source>
        <dbReference type="SAM" id="MobiDB-lite"/>
    </source>
</evidence>
<organism evidence="2">
    <name type="scientific">marine metagenome</name>
    <dbReference type="NCBI Taxonomy" id="408172"/>
    <lineage>
        <taxon>unclassified sequences</taxon>
        <taxon>metagenomes</taxon>
        <taxon>ecological metagenomes</taxon>
    </lineage>
</organism>
<gene>
    <name evidence="2" type="ORF">METZ01_LOCUS153783</name>
</gene>
<name>A0A382AHS2_9ZZZZ</name>
<reference evidence="2" key="1">
    <citation type="submission" date="2018-05" db="EMBL/GenBank/DDBJ databases">
        <authorList>
            <person name="Lanie J.A."/>
            <person name="Ng W.-L."/>
            <person name="Kazmierczak K.M."/>
            <person name="Andrzejewski T.M."/>
            <person name="Davidsen T.M."/>
            <person name="Wayne K.J."/>
            <person name="Tettelin H."/>
            <person name="Glass J.I."/>
            <person name="Rusch D."/>
            <person name="Podicherti R."/>
            <person name="Tsui H.-C.T."/>
            <person name="Winkler M.E."/>
        </authorList>
    </citation>
    <scope>NUCLEOTIDE SEQUENCE</scope>
</reference>
<evidence type="ECO:0000313" key="2">
    <source>
        <dbReference type="EMBL" id="SVB00929.1"/>
    </source>
</evidence>
<sequence>MRLFASSTAFEAHFLANPLFPGPPLPARSRTTNNRAGLPVPPPSIVPGALDAAALTRAGHTSPVQS</sequence>
<dbReference type="AlphaFoldDB" id="A0A382AHS2"/>
<dbReference type="EMBL" id="UINC01025407">
    <property type="protein sequence ID" value="SVB00929.1"/>
    <property type="molecule type" value="Genomic_DNA"/>
</dbReference>